<protein>
    <submittedName>
        <fullName evidence="6">Methyl-accepting chemotaxis protein</fullName>
    </submittedName>
</protein>
<dbReference type="RefSeq" id="WP_119112993.1">
    <property type="nucleotide sequence ID" value="NZ_CBCSEO010000011.1"/>
</dbReference>
<evidence type="ECO:0000256" key="1">
    <source>
        <dbReference type="ARBA" id="ARBA00023224"/>
    </source>
</evidence>
<feature type="transmembrane region" description="Helical" evidence="4">
    <location>
        <begin position="20"/>
        <end position="40"/>
    </location>
</feature>
<comment type="caution">
    <text evidence="6">The sequence shown here is derived from an EMBL/GenBank/DDBJ whole genome shotgun (WGS) entry which is preliminary data.</text>
</comment>
<name>A0A398BAN2_9BACI</name>
<dbReference type="InterPro" id="IPR004089">
    <property type="entry name" value="MCPsignal_dom"/>
</dbReference>
<reference evidence="6 7" key="1">
    <citation type="submission" date="2018-08" db="EMBL/GenBank/DDBJ databases">
        <title>Bacillus jemisoniae sp. nov., Bacillus chryseoplanitiae sp. nov., Bacillus resnikiae sp. nov., and Bacillus frankliniae sp. nov., isolated from Viking spacecraft and associated surfaces.</title>
        <authorList>
            <person name="Seuylemezian A."/>
            <person name="Vaishampayan P."/>
        </authorList>
    </citation>
    <scope>NUCLEOTIDE SEQUENCE [LARGE SCALE GENOMIC DNA]</scope>
    <source>
        <strain evidence="6 7">JJ-247</strain>
    </source>
</reference>
<keyword evidence="4" id="KW-1133">Transmembrane helix</keyword>
<dbReference type="PROSITE" id="PS50111">
    <property type="entry name" value="CHEMOTAXIS_TRANSDUC_2"/>
    <property type="match status" value="1"/>
</dbReference>
<dbReference type="Pfam" id="PF00015">
    <property type="entry name" value="MCPsignal"/>
    <property type="match status" value="1"/>
</dbReference>
<dbReference type="Proteomes" id="UP000265816">
    <property type="component" value="Unassembled WGS sequence"/>
</dbReference>
<evidence type="ECO:0000256" key="3">
    <source>
        <dbReference type="SAM" id="Coils"/>
    </source>
</evidence>
<evidence type="ECO:0000256" key="4">
    <source>
        <dbReference type="SAM" id="Phobius"/>
    </source>
</evidence>
<dbReference type="SUPFAM" id="SSF58104">
    <property type="entry name" value="Methyl-accepting chemotaxis protein (MCP) signaling domain"/>
    <property type="match status" value="1"/>
</dbReference>
<feature type="coiled-coil region" evidence="3">
    <location>
        <begin position="61"/>
        <end position="88"/>
    </location>
</feature>
<proteinExistence type="predicted"/>
<dbReference type="PANTHER" id="PTHR32089">
    <property type="entry name" value="METHYL-ACCEPTING CHEMOTAXIS PROTEIN MCPB"/>
    <property type="match status" value="1"/>
</dbReference>
<sequence>MGFGVLLLNYFYASDKAAEPAFTTGFLTYLLTAAALFVLIKITGRQSMLVERLLVESVETRVEKEEKQEILEHEITQMAERIAEVNRQIQHHSGAQLEMKTAIREVAAGSQNQTEQIASIAENSFSASQAMGEMEVVTAELFKDTERAHGMAMDGEGKISVLQSEMNDVHGMISGLNKAFEQLTNKIQETNEYAVTIRDITTQTNLLALNASIEAARAGEAGRGFSVVAEEIRKLAETTKTTTENITGNLEEVNETNGLALEKMKQSAVKFEGSVGTTKEMASYFAELNSTISILNRKFTSFDTLVKDVKEKSTQVEVATNEMAAVAEEASAGLEEMHATVETITEDNERTAVNMAELNEIAAKIRAAL</sequence>
<dbReference type="SMART" id="SM00283">
    <property type="entry name" value="MA"/>
    <property type="match status" value="1"/>
</dbReference>
<keyword evidence="4" id="KW-0812">Transmembrane</keyword>
<keyword evidence="4" id="KW-0472">Membrane</keyword>
<gene>
    <name evidence="6" type="ORF">D1970_11410</name>
</gene>
<dbReference type="GO" id="GO:0007165">
    <property type="term" value="P:signal transduction"/>
    <property type="evidence" value="ECO:0007669"/>
    <property type="project" value="UniProtKB-KW"/>
</dbReference>
<dbReference type="GO" id="GO:0016020">
    <property type="term" value="C:membrane"/>
    <property type="evidence" value="ECO:0007669"/>
    <property type="project" value="InterPro"/>
</dbReference>
<evidence type="ECO:0000256" key="2">
    <source>
        <dbReference type="PROSITE-ProRule" id="PRU00284"/>
    </source>
</evidence>
<evidence type="ECO:0000313" key="6">
    <source>
        <dbReference type="EMBL" id="RID84940.1"/>
    </source>
</evidence>
<dbReference type="AlphaFoldDB" id="A0A398BAN2"/>
<evidence type="ECO:0000313" key="7">
    <source>
        <dbReference type="Proteomes" id="UP000265816"/>
    </source>
</evidence>
<evidence type="ECO:0000259" key="5">
    <source>
        <dbReference type="PROSITE" id="PS50111"/>
    </source>
</evidence>
<dbReference type="Gene3D" id="1.10.287.950">
    <property type="entry name" value="Methyl-accepting chemotaxis protein"/>
    <property type="match status" value="1"/>
</dbReference>
<feature type="domain" description="Methyl-accepting transducer" evidence="5">
    <location>
        <begin position="88"/>
        <end position="338"/>
    </location>
</feature>
<dbReference type="PANTHER" id="PTHR32089:SF112">
    <property type="entry name" value="LYSOZYME-LIKE PROTEIN-RELATED"/>
    <property type="match status" value="1"/>
</dbReference>
<dbReference type="EMBL" id="QWVT01000018">
    <property type="protein sequence ID" value="RID84940.1"/>
    <property type="molecule type" value="Genomic_DNA"/>
</dbReference>
<keyword evidence="3" id="KW-0175">Coiled coil</keyword>
<keyword evidence="7" id="KW-1185">Reference proteome</keyword>
<organism evidence="6 7">
    <name type="scientific">Mesobacillus zeae</name>
    <dbReference type="NCBI Taxonomy" id="1917180"/>
    <lineage>
        <taxon>Bacteria</taxon>
        <taxon>Bacillati</taxon>
        <taxon>Bacillota</taxon>
        <taxon>Bacilli</taxon>
        <taxon>Bacillales</taxon>
        <taxon>Bacillaceae</taxon>
        <taxon>Mesobacillus</taxon>
    </lineage>
</organism>
<keyword evidence="1 2" id="KW-0807">Transducer</keyword>
<accession>A0A398BAN2</accession>
<dbReference type="OrthoDB" id="242546at2"/>